<name>A0A382Q6L1_9ZZZZ</name>
<evidence type="ECO:0000313" key="1">
    <source>
        <dbReference type="EMBL" id="SVC80555.1"/>
    </source>
</evidence>
<dbReference type="EMBL" id="UINC01111960">
    <property type="protein sequence ID" value="SVC80555.1"/>
    <property type="molecule type" value="Genomic_DNA"/>
</dbReference>
<reference evidence="1" key="1">
    <citation type="submission" date="2018-05" db="EMBL/GenBank/DDBJ databases">
        <authorList>
            <person name="Lanie J.A."/>
            <person name="Ng W.-L."/>
            <person name="Kazmierczak K.M."/>
            <person name="Andrzejewski T.M."/>
            <person name="Davidsen T.M."/>
            <person name="Wayne K.J."/>
            <person name="Tettelin H."/>
            <person name="Glass J.I."/>
            <person name="Rusch D."/>
            <person name="Podicherti R."/>
            <person name="Tsui H.-C.T."/>
            <person name="Winkler M.E."/>
        </authorList>
    </citation>
    <scope>NUCLEOTIDE SEQUENCE</scope>
</reference>
<dbReference type="AlphaFoldDB" id="A0A382Q6L1"/>
<proteinExistence type="predicted"/>
<gene>
    <name evidence="1" type="ORF">METZ01_LOCUS333409</name>
</gene>
<protein>
    <submittedName>
        <fullName evidence="1">Uncharacterized protein</fullName>
    </submittedName>
</protein>
<accession>A0A382Q6L1</accession>
<sequence>MFDGEYHTVYETPKKKNGEYNYILSYRGMYVYFTPKEFSDLIDGLREVSAGKKCNGDIYK</sequence>
<organism evidence="1">
    <name type="scientific">marine metagenome</name>
    <dbReference type="NCBI Taxonomy" id="408172"/>
    <lineage>
        <taxon>unclassified sequences</taxon>
        <taxon>metagenomes</taxon>
        <taxon>ecological metagenomes</taxon>
    </lineage>
</organism>